<accession>A0A4S8ZNE2</accession>
<evidence type="ECO:0000313" key="4">
    <source>
        <dbReference type="Proteomes" id="UP000310421"/>
    </source>
</evidence>
<dbReference type="PANTHER" id="PTHR47843">
    <property type="entry name" value="BTB DOMAIN-CONTAINING PROTEIN-RELATED"/>
    <property type="match status" value="1"/>
</dbReference>
<dbReference type="InterPro" id="IPR000210">
    <property type="entry name" value="BTB/POZ_dom"/>
</dbReference>
<dbReference type="PROSITE" id="PS50097">
    <property type="entry name" value="BTB"/>
    <property type="match status" value="1"/>
</dbReference>
<protein>
    <recommendedName>
        <fullName evidence="2">BTB domain-containing protein</fullName>
    </recommendedName>
</protein>
<comment type="caution">
    <text evidence="3">The sequence shown here is derived from an EMBL/GenBank/DDBJ whole genome shotgun (WGS) entry which is preliminary data.</text>
</comment>
<dbReference type="EMBL" id="QZAN01000002">
    <property type="protein sequence ID" value="THW67648.1"/>
    <property type="molecule type" value="Genomic_DNA"/>
</dbReference>
<dbReference type="InterPro" id="IPR011333">
    <property type="entry name" value="SKP1/BTB/POZ_sf"/>
</dbReference>
<keyword evidence="1" id="KW-0732">Signal</keyword>
<dbReference type="Proteomes" id="UP000310421">
    <property type="component" value="Unassembled WGS sequence"/>
</dbReference>
<reference evidence="3 4" key="1">
    <citation type="submission" date="2018-10" db="EMBL/GenBank/DDBJ databases">
        <title>Fifty Aureobasidium pullulans genomes reveal a recombining polyextremotolerant generalist.</title>
        <authorList>
            <person name="Gostincar C."/>
            <person name="Turk M."/>
            <person name="Zajc J."/>
            <person name="Gunde-Cimerman N."/>
        </authorList>
    </citation>
    <scope>NUCLEOTIDE SEQUENCE [LARGE SCALE GENOMIC DNA]</scope>
    <source>
        <strain evidence="3 4">EXF-10751</strain>
    </source>
</reference>
<evidence type="ECO:0000256" key="1">
    <source>
        <dbReference type="SAM" id="SignalP"/>
    </source>
</evidence>
<name>A0A4S8ZNE2_AURPU</name>
<evidence type="ECO:0000259" key="2">
    <source>
        <dbReference type="PROSITE" id="PS50097"/>
    </source>
</evidence>
<dbReference type="Gene3D" id="3.30.710.10">
    <property type="entry name" value="Potassium Channel Kv1.1, Chain A"/>
    <property type="match status" value="1"/>
</dbReference>
<sequence length="328" mass="36992">MVTRPSPLLFLYITLRLLGLDLFRQTITVHQLPVATIMADTSPASSRSVSPQPDDWQQSDISAADLSSWESERFQAHFGMSVLKEQVFLNGLRITMWDDRSNADFEIRCGNKKFKIHKTIIRAHSDVLAKACDNRSFEASPSYPSILDLKAHPYNGNLNNLGDGDDPDIVEEMVHFFYHLELSAKARGMYRCATDEELSGHSLILLARIYVLAEKYFIEALKAKVLHHFSYMMRCLIHPELVEACHIIYKKTVEPAGEHGLKTTVAKALARDWSTSKKSGEHDKLLQEIPELAFRVLKELPDSPCRHGYCFGEGHVAGLRTAAPGPSW</sequence>
<proteinExistence type="predicted"/>
<feature type="domain" description="BTB" evidence="2">
    <location>
        <begin position="103"/>
        <end position="186"/>
    </location>
</feature>
<dbReference type="PANTHER" id="PTHR47843:SF5">
    <property type="entry name" value="BTB_POZ DOMAIN PROTEIN"/>
    <property type="match status" value="1"/>
</dbReference>
<feature type="chain" id="PRO_5020805464" description="BTB domain-containing protein" evidence="1">
    <location>
        <begin position="20"/>
        <end position="328"/>
    </location>
</feature>
<dbReference type="CDD" id="cd18186">
    <property type="entry name" value="BTB_POZ_ZBTB_KLHL-like"/>
    <property type="match status" value="1"/>
</dbReference>
<dbReference type="AlphaFoldDB" id="A0A4S8ZNE2"/>
<organism evidence="3 4">
    <name type="scientific">Aureobasidium pullulans</name>
    <name type="common">Black yeast</name>
    <name type="synonym">Pullularia pullulans</name>
    <dbReference type="NCBI Taxonomy" id="5580"/>
    <lineage>
        <taxon>Eukaryota</taxon>
        <taxon>Fungi</taxon>
        <taxon>Dikarya</taxon>
        <taxon>Ascomycota</taxon>
        <taxon>Pezizomycotina</taxon>
        <taxon>Dothideomycetes</taxon>
        <taxon>Dothideomycetidae</taxon>
        <taxon>Dothideales</taxon>
        <taxon>Saccotheciaceae</taxon>
        <taxon>Aureobasidium</taxon>
    </lineage>
</organism>
<gene>
    <name evidence="3" type="ORF">D6D20_00382</name>
</gene>
<dbReference type="SUPFAM" id="SSF54695">
    <property type="entry name" value="POZ domain"/>
    <property type="match status" value="1"/>
</dbReference>
<feature type="signal peptide" evidence="1">
    <location>
        <begin position="1"/>
        <end position="19"/>
    </location>
</feature>
<evidence type="ECO:0000313" key="3">
    <source>
        <dbReference type="EMBL" id="THW67648.1"/>
    </source>
</evidence>